<keyword evidence="3" id="KW-1185">Reference proteome</keyword>
<dbReference type="Proteomes" id="UP000198583">
    <property type="component" value="Unassembled WGS sequence"/>
</dbReference>
<dbReference type="STRING" id="84724.SAMN04488564_103431"/>
<keyword evidence="1" id="KW-1133">Transmembrane helix</keyword>
<evidence type="ECO:0000256" key="1">
    <source>
        <dbReference type="SAM" id="Phobius"/>
    </source>
</evidence>
<evidence type="ECO:0000313" key="3">
    <source>
        <dbReference type="Proteomes" id="UP000198583"/>
    </source>
</evidence>
<keyword evidence="1" id="KW-0472">Membrane</keyword>
<dbReference type="AlphaFoldDB" id="A0A1I6DYU7"/>
<accession>A0A1I6DYU7</accession>
<dbReference type="EMBL" id="FOYL01000003">
    <property type="protein sequence ID" value="SFR10596.1"/>
    <property type="molecule type" value="Genomic_DNA"/>
</dbReference>
<feature type="transmembrane region" description="Helical" evidence="1">
    <location>
        <begin position="58"/>
        <end position="86"/>
    </location>
</feature>
<gene>
    <name evidence="2" type="ORF">SAMN04488564_103431</name>
</gene>
<name>A0A1I6DYU7_9PSEU</name>
<feature type="transmembrane region" description="Helical" evidence="1">
    <location>
        <begin position="98"/>
        <end position="120"/>
    </location>
</feature>
<protein>
    <submittedName>
        <fullName evidence="2">Sulfite exporter TauE/SafE</fullName>
    </submittedName>
</protein>
<reference evidence="3" key="1">
    <citation type="submission" date="2016-10" db="EMBL/GenBank/DDBJ databases">
        <authorList>
            <person name="Varghese N."/>
            <person name="Submissions S."/>
        </authorList>
    </citation>
    <scope>NUCLEOTIDE SEQUENCE [LARGE SCALE GENOMIC DNA]</scope>
    <source>
        <strain evidence="3">DSM 44232</strain>
    </source>
</reference>
<organism evidence="2 3">
    <name type="scientific">Lentzea waywayandensis</name>
    <dbReference type="NCBI Taxonomy" id="84724"/>
    <lineage>
        <taxon>Bacteria</taxon>
        <taxon>Bacillati</taxon>
        <taxon>Actinomycetota</taxon>
        <taxon>Actinomycetes</taxon>
        <taxon>Pseudonocardiales</taxon>
        <taxon>Pseudonocardiaceae</taxon>
        <taxon>Lentzea</taxon>
    </lineage>
</organism>
<sequence>MVSKNNMRGQRGEVRGCPGDRRKALVQAVLADGVRSRGSGCALGGLIGLGGAEFRLPLLISLFGFAALSAVILNKAMSLVVVLTALPARLAAVSVAELSAHWLVAANLLAGSLIGAWVGAV</sequence>
<keyword evidence="1" id="KW-0812">Transmembrane</keyword>
<evidence type="ECO:0000313" key="2">
    <source>
        <dbReference type="EMBL" id="SFR10596.1"/>
    </source>
</evidence>
<proteinExistence type="predicted"/>
<dbReference type="GO" id="GO:0005886">
    <property type="term" value="C:plasma membrane"/>
    <property type="evidence" value="ECO:0007669"/>
    <property type="project" value="UniProtKB-SubCell"/>
</dbReference>